<dbReference type="Gene3D" id="3.90.78.10">
    <property type="entry name" value="UDP-N-acetylenolpyruvoylglucosamine reductase, C-terminal domain"/>
    <property type="match status" value="1"/>
</dbReference>
<evidence type="ECO:0000259" key="21">
    <source>
        <dbReference type="PROSITE" id="PS51387"/>
    </source>
</evidence>
<dbReference type="Gene3D" id="3.30.43.10">
    <property type="entry name" value="Uridine Diphospho-n-acetylenolpyruvylglucosamine Reductase, domain 2"/>
    <property type="match status" value="1"/>
</dbReference>
<keyword evidence="23" id="KW-1185">Reference proteome</keyword>
<comment type="catalytic activity">
    <reaction evidence="18 19">
        <text>UDP-N-acetyl-alpha-D-muramate + NADP(+) = UDP-N-acetyl-3-O-(1-carboxyvinyl)-alpha-D-glucosamine + NADPH + H(+)</text>
        <dbReference type="Rhea" id="RHEA:12248"/>
        <dbReference type="ChEBI" id="CHEBI:15378"/>
        <dbReference type="ChEBI" id="CHEBI:57783"/>
        <dbReference type="ChEBI" id="CHEBI:58349"/>
        <dbReference type="ChEBI" id="CHEBI:68483"/>
        <dbReference type="ChEBI" id="CHEBI:70757"/>
        <dbReference type="EC" id="1.3.1.98"/>
    </reaction>
</comment>
<evidence type="ECO:0000256" key="7">
    <source>
        <dbReference type="ARBA" id="ARBA00022490"/>
    </source>
</evidence>
<dbReference type="PANTHER" id="PTHR21071">
    <property type="entry name" value="UDP-N-ACETYLENOLPYRUVOYLGLUCOSAMINE REDUCTASE"/>
    <property type="match status" value="1"/>
</dbReference>
<dbReference type="Proteomes" id="UP000239480">
    <property type="component" value="Unassembled WGS sequence"/>
</dbReference>
<keyword evidence="16 19" id="KW-0961">Cell wall biogenesis/degradation</keyword>
<dbReference type="GO" id="GO:0051301">
    <property type="term" value="P:cell division"/>
    <property type="evidence" value="ECO:0007669"/>
    <property type="project" value="UniProtKB-KW"/>
</dbReference>
<dbReference type="InterPro" id="IPR016169">
    <property type="entry name" value="FAD-bd_PCMH_sub2"/>
</dbReference>
<evidence type="ECO:0000256" key="4">
    <source>
        <dbReference type="ARBA" id="ARBA00004752"/>
    </source>
</evidence>
<keyword evidence="11 19" id="KW-0521">NADP</keyword>
<accession>A0A2T0RXT8</accession>
<feature type="compositionally biased region" description="Basic and acidic residues" evidence="20">
    <location>
        <begin position="202"/>
        <end position="215"/>
    </location>
</feature>
<evidence type="ECO:0000256" key="1">
    <source>
        <dbReference type="ARBA" id="ARBA00001974"/>
    </source>
</evidence>
<dbReference type="EC" id="1.3.1.98" evidence="5 19"/>
<feature type="active site" evidence="19">
    <location>
        <position position="300"/>
    </location>
</feature>
<feature type="region of interest" description="Disordered" evidence="20">
    <location>
        <begin position="202"/>
        <end position="233"/>
    </location>
</feature>
<evidence type="ECO:0000256" key="3">
    <source>
        <dbReference type="ARBA" id="ARBA00004496"/>
    </source>
</evidence>
<evidence type="ECO:0000313" key="23">
    <source>
        <dbReference type="Proteomes" id="UP000239480"/>
    </source>
</evidence>
<dbReference type="GO" id="GO:0071555">
    <property type="term" value="P:cell wall organization"/>
    <property type="evidence" value="ECO:0007669"/>
    <property type="project" value="UniProtKB-KW"/>
</dbReference>
<dbReference type="NCBIfam" id="NF010480">
    <property type="entry name" value="PRK13905.1"/>
    <property type="match status" value="1"/>
</dbReference>
<dbReference type="InterPro" id="IPR036635">
    <property type="entry name" value="MurB_C_sf"/>
</dbReference>
<dbReference type="InterPro" id="IPR016166">
    <property type="entry name" value="FAD-bd_PCMH"/>
</dbReference>
<organism evidence="22 23">
    <name type="scientific">Aliiruegeria haliotis</name>
    <dbReference type="NCBI Taxonomy" id="1280846"/>
    <lineage>
        <taxon>Bacteria</taxon>
        <taxon>Pseudomonadati</taxon>
        <taxon>Pseudomonadota</taxon>
        <taxon>Alphaproteobacteria</taxon>
        <taxon>Rhodobacterales</taxon>
        <taxon>Roseobacteraceae</taxon>
        <taxon>Aliiruegeria</taxon>
    </lineage>
</organism>
<dbReference type="OrthoDB" id="9804753at2"/>
<evidence type="ECO:0000313" key="22">
    <source>
        <dbReference type="EMBL" id="PRY26006.1"/>
    </source>
</evidence>
<gene>
    <name evidence="19" type="primary">murB</name>
    <name evidence="22" type="ORF">CLV78_10199</name>
</gene>
<evidence type="ECO:0000256" key="9">
    <source>
        <dbReference type="ARBA" id="ARBA00022630"/>
    </source>
</evidence>
<dbReference type="InterPro" id="IPR011601">
    <property type="entry name" value="MurB_C"/>
</dbReference>
<dbReference type="GO" id="GO:0005829">
    <property type="term" value="C:cytosol"/>
    <property type="evidence" value="ECO:0007669"/>
    <property type="project" value="TreeGrafter"/>
</dbReference>
<evidence type="ECO:0000256" key="10">
    <source>
        <dbReference type="ARBA" id="ARBA00022827"/>
    </source>
</evidence>
<evidence type="ECO:0000256" key="12">
    <source>
        <dbReference type="ARBA" id="ARBA00022960"/>
    </source>
</evidence>
<dbReference type="HAMAP" id="MF_00037">
    <property type="entry name" value="MurB"/>
    <property type="match status" value="1"/>
</dbReference>
<keyword evidence="7 19" id="KW-0963">Cytoplasm</keyword>
<evidence type="ECO:0000256" key="20">
    <source>
        <dbReference type="SAM" id="MobiDB-lite"/>
    </source>
</evidence>
<dbReference type="InterPro" id="IPR003170">
    <property type="entry name" value="MurB"/>
</dbReference>
<name>A0A2T0RXT8_9RHOB</name>
<dbReference type="SUPFAM" id="SSF56176">
    <property type="entry name" value="FAD-binding/transporter-associated domain-like"/>
    <property type="match status" value="1"/>
</dbReference>
<dbReference type="PANTHER" id="PTHR21071:SF4">
    <property type="entry name" value="UDP-N-ACETYLENOLPYRUVOYLGLUCOSAMINE REDUCTASE"/>
    <property type="match status" value="1"/>
</dbReference>
<keyword evidence="15 19" id="KW-0131">Cell cycle</keyword>
<feature type="active site" evidence="19">
    <location>
        <position position="169"/>
    </location>
</feature>
<evidence type="ECO:0000256" key="14">
    <source>
        <dbReference type="ARBA" id="ARBA00023002"/>
    </source>
</evidence>
<dbReference type="UniPathway" id="UPA00219"/>
<dbReference type="GO" id="GO:0008762">
    <property type="term" value="F:UDP-N-acetylmuramate dehydrogenase activity"/>
    <property type="evidence" value="ECO:0007669"/>
    <property type="project" value="UniProtKB-UniRule"/>
</dbReference>
<dbReference type="GO" id="GO:0008360">
    <property type="term" value="P:regulation of cell shape"/>
    <property type="evidence" value="ECO:0007669"/>
    <property type="project" value="UniProtKB-KW"/>
</dbReference>
<dbReference type="PROSITE" id="PS51387">
    <property type="entry name" value="FAD_PCMH"/>
    <property type="match status" value="1"/>
</dbReference>
<comment type="function">
    <text evidence="2 19">Cell wall formation.</text>
</comment>
<dbReference type="InterPro" id="IPR006094">
    <property type="entry name" value="Oxid_FAD_bind_N"/>
</dbReference>
<dbReference type="Gene3D" id="3.30.465.10">
    <property type="match status" value="1"/>
</dbReference>
<dbReference type="Pfam" id="PF01565">
    <property type="entry name" value="FAD_binding_4"/>
    <property type="match status" value="1"/>
</dbReference>
<evidence type="ECO:0000256" key="2">
    <source>
        <dbReference type="ARBA" id="ARBA00003921"/>
    </source>
</evidence>
<protein>
    <recommendedName>
        <fullName evidence="6 19">UDP-N-acetylenolpyruvoylglucosamine reductase</fullName>
        <ecNumber evidence="5 19">1.3.1.98</ecNumber>
    </recommendedName>
    <alternativeName>
        <fullName evidence="17 19">UDP-N-acetylmuramate dehydrogenase</fullName>
    </alternativeName>
</protein>
<dbReference type="GO" id="GO:0009252">
    <property type="term" value="P:peptidoglycan biosynthetic process"/>
    <property type="evidence" value="ECO:0007669"/>
    <property type="project" value="UniProtKB-UniRule"/>
</dbReference>
<comment type="subcellular location">
    <subcellularLocation>
        <location evidence="3 19">Cytoplasm</location>
    </subcellularLocation>
</comment>
<keyword evidence="10 19" id="KW-0274">FAD</keyword>
<comment type="cofactor">
    <cofactor evidence="1 19">
        <name>FAD</name>
        <dbReference type="ChEBI" id="CHEBI:57692"/>
    </cofactor>
</comment>
<evidence type="ECO:0000256" key="19">
    <source>
        <dbReference type="HAMAP-Rule" id="MF_00037"/>
    </source>
</evidence>
<keyword evidence="9 19" id="KW-0285">Flavoprotein</keyword>
<evidence type="ECO:0000256" key="11">
    <source>
        <dbReference type="ARBA" id="ARBA00022857"/>
    </source>
</evidence>
<dbReference type="InterPro" id="IPR016167">
    <property type="entry name" value="FAD-bd_PCMH_sub1"/>
</dbReference>
<evidence type="ECO:0000256" key="6">
    <source>
        <dbReference type="ARBA" id="ARBA00015188"/>
    </source>
</evidence>
<comment type="similarity">
    <text evidence="19">Belongs to the MurB family.</text>
</comment>
<comment type="pathway">
    <text evidence="4 19">Cell wall biogenesis; peptidoglycan biosynthesis.</text>
</comment>
<evidence type="ECO:0000256" key="16">
    <source>
        <dbReference type="ARBA" id="ARBA00023316"/>
    </source>
</evidence>
<keyword evidence="13 19" id="KW-0573">Peptidoglycan synthesis</keyword>
<reference evidence="22 23" key="1">
    <citation type="submission" date="2018-03" db="EMBL/GenBank/DDBJ databases">
        <title>Genomic Encyclopedia of Archaeal and Bacterial Type Strains, Phase II (KMG-II): from individual species to whole genera.</title>
        <authorList>
            <person name="Goeker M."/>
        </authorList>
    </citation>
    <scope>NUCLEOTIDE SEQUENCE [LARGE SCALE GENOMIC DNA]</scope>
    <source>
        <strain evidence="22 23">DSM 29328</strain>
    </source>
</reference>
<dbReference type="SUPFAM" id="SSF56194">
    <property type="entry name" value="Uridine diphospho-N-Acetylenolpyruvylglucosamine reductase, MurB, C-terminal domain"/>
    <property type="match status" value="1"/>
</dbReference>
<evidence type="ECO:0000256" key="17">
    <source>
        <dbReference type="ARBA" id="ARBA00031026"/>
    </source>
</evidence>
<dbReference type="InterPro" id="IPR036318">
    <property type="entry name" value="FAD-bd_PCMH-like_sf"/>
</dbReference>
<comment type="caution">
    <text evidence="22">The sequence shown here is derived from an EMBL/GenBank/DDBJ whole genome shotgun (WGS) entry which is preliminary data.</text>
</comment>
<proteinExistence type="inferred from homology"/>
<dbReference type="NCBIfam" id="TIGR00179">
    <property type="entry name" value="murB"/>
    <property type="match status" value="1"/>
</dbReference>
<dbReference type="GO" id="GO:0071949">
    <property type="term" value="F:FAD binding"/>
    <property type="evidence" value="ECO:0007669"/>
    <property type="project" value="InterPro"/>
</dbReference>
<dbReference type="Pfam" id="PF02873">
    <property type="entry name" value="MurB_C"/>
    <property type="match status" value="1"/>
</dbReference>
<dbReference type="RefSeq" id="WP_106202819.1">
    <property type="nucleotide sequence ID" value="NZ_PVTD01000001.1"/>
</dbReference>
<dbReference type="AlphaFoldDB" id="A0A2T0RXT8"/>
<keyword evidence="14 19" id="KW-0560">Oxidoreductase</keyword>
<evidence type="ECO:0000256" key="13">
    <source>
        <dbReference type="ARBA" id="ARBA00022984"/>
    </source>
</evidence>
<dbReference type="EMBL" id="PVTD01000001">
    <property type="protein sequence ID" value="PRY26006.1"/>
    <property type="molecule type" value="Genomic_DNA"/>
</dbReference>
<evidence type="ECO:0000256" key="8">
    <source>
        <dbReference type="ARBA" id="ARBA00022618"/>
    </source>
</evidence>
<feature type="compositionally biased region" description="Polar residues" evidence="20">
    <location>
        <begin position="216"/>
        <end position="229"/>
    </location>
</feature>
<feature type="active site" description="Proton donor" evidence="19">
    <location>
        <position position="218"/>
    </location>
</feature>
<keyword evidence="8 19" id="KW-0132">Cell division</keyword>
<keyword evidence="12 19" id="KW-0133">Cell shape</keyword>
<evidence type="ECO:0000256" key="5">
    <source>
        <dbReference type="ARBA" id="ARBA00012518"/>
    </source>
</evidence>
<feature type="domain" description="FAD-binding PCMH-type" evidence="21">
    <location>
        <begin position="26"/>
        <end position="189"/>
    </location>
</feature>
<sequence length="310" mass="33249">MAQPPEIEVRGKLTPNRPLDGLTWLRVGGPADWLFQPADEADLCHFLSELAPDVPVFPMGVGSNLIVRDGGIRGVVIRLGRRFNAISCADGMVVAGAAALDSMVARKAADAGLNLTFLRTIPGAIGGAVRMNAGCYGSYVADHLVDAVAVSRTGEVVTLDAGALAFAYRSTQLPPGWVLTRARFHAEPGVPEELHATMEAQLSRRDATQPTKDRSAGSTFRNPAGFSSTGRDDDTHELKAWKVIDEAGMRGARLGGAQMSERHSNFLLNADHATARDLEGLGELVRKKVYQNSGIQLEWEIMRVGEPAPE</sequence>
<evidence type="ECO:0000256" key="18">
    <source>
        <dbReference type="ARBA" id="ARBA00048914"/>
    </source>
</evidence>
<evidence type="ECO:0000256" key="15">
    <source>
        <dbReference type="ARBA" id="ARBA00023306"/>
    </source>
</evidence>